<name>A0A1I6K8J5_9FIRM</name>
<reference evidence="5 6" key="1">
    <citation type="submission" date="2016-10" db="EMBL/GenBank/DDBJ databases">
        <authorList>
            <person name="de Groot N.N."/>
        </authorList>
    </citation>
    <scope>NUCLEOTIDE SEQUENCE [LARGE SCALE GENOMIC DNA]</scope>
    <source>
        <strain evidence="5 6">743A</strain>
    </source>
</reference>
<accession>A0A1I6K8J5</accession>
<dbReference type="InterPro" id="IPR000524">
    <property type="entry name" value="Tscrpt_reg_HTH_GntR"/>
</dbReference>
<keyword evidence="1" id="KW-0805">Transcription regulation</keyword>
<dbReference type="Gene3D" id="1.20.120.530">
    <property type="entry name" value="GntR ligand-binding domain-like"/>
    <property type="match status" value="1"/>
</dbReference>
<keyword evidence="3" id="KW-0804">Transcription</keyword>
<evidence type="ECO:0000259" key="4">
    <source>
        <dbReference type="PROSITE" id="PS50949"/>
    </source>
</evidence>
<dbReference type="PRINTS" id="PR00035">
    <property type="entry name" value="HTHGNTR"/>
</dbReference>
<dbReference type="SUPFAM" id="SSF48008">
    <property type="entry name" value="GntR ligand-binding domain-like"/>
    <property type="match status" value="1"/>
</dbReference>
<dbReference type="RefSeq" id="WP_177214695.1">
    <property type="nucleotide sequence ID" value="NZ_FOYZ01000008.1"/>
</dbReference>
<dbReference type="InterPro" id="IPR036388">
    <property type="entry name" value="WH-like_DNA-bd_sf"/>
</dbReference>
<protein>
    <submittedName>
        <fullName evidence="5">DNA-binding transcriptional regulator, FadR family</fullName>
    </submittedName>
</protein>
<dbReference type="InterPro" id="IPR008920">
    <property type="entry name" value="TF_FadR/GntR_C"/>
</dbReference>
<keyword evidence="2 5" id="KW-0238">DNA-binding</keyword>
<dbReference type="GO" id="GO:0003677">
    <property type="term" value="F:DNA binding"/>
    <property type="evidence" value="ECO:0007669"/>
    <property type="project" value="UniProtKB-KW"/>
</dbReference>
<proteinExistence type="predicted"/>
<keyword evidence="6" id="KW-1185">Reference proteome</keyword>
<dbReference type="PANTHER" id="PTHR43537:SF5">
    <property type="entry name" value="UXU OPERON TRANSCRIPTIONAL REGULATOR"/>
    <property type="match status" value="1"/>
</dbReference>
<evidence type="ECO:0000313" key="5">
    <source>
        <dbReference type="EMBL" id="SFR87539.1"/>
    </source>
</evidence>
<evidence type="ECO:0000313" key="6">
    <source>
        <dbReference type="Proteomes" id="UP000199659"/>
    </source>
</evidence>
<evidence type="ECO:0000256" key="3">
    <source>
        <dbReference type="ARBA" id="ARBA00023163"/>
    </source>
</evidence>
<dbReference type="PROSITE" id="PS50949">
    <property type="entry name" value="HTH_GNTR"/>
    <property type="match status" value="1"/>
</dbReference>
<dbReference type="SMART" id="SM00345">
    <property type="entry name" value="HTH_GNTR"/>
    <property type="match status" value="1"/>
</dbReference>
<dbReference type="PANTHER" id="PTHR43537">
    <property type="entry name" value="TRANSCRIPTIONAL REGULATOR, GNTR FAMILY"/>
    <property type="match status" value="1"/>
</dbReference>
<dbReference type="AlphaFoldDB" id="A0A1I6K8J5"/>
<dbReference type="STRING" id="37658.SAMN05661086_02280"/>
<dbReference type="InterPro" id="IPR036390">
    <property type="entry name" value="WH_DNA-bd_sf"/>
</dbReference>
<dbReference type="SUPFAM" id="SSF46785">
    <property type="entry name" value="Winged helix' DNA-binding domain"/>
    <property type="match status" value="1"/>
</dbReference>
<organism evidence="5 6">
    <name type="scientific">Anaeromicropila populeti</name>
    <dbReference type="NCBI Taxonomy" id="37658"/>
    <lineage>
        <taxon>Bacteria</taxon>
        <taxon>Bacillati</taxon>
        <taxon>Bacillota</taxon>
        <taxon>Clostridia</taxon>
        <taxon>Lachnospirales</taxon>
        <taxon>Lachnospiraceae</taxon>
        <taxon>Anaeromicropila</taxon>
    </lineage>
</organism>
<dbReference type="GO" id="GO:0003700">
    <property type="term" value="F:DNA-binding transcription factor activity"/>
    <property type="evidence" value="ECO:0007669"/>
    <property type="project" value="InterPro"/>
</dbReference>
<dbReference type="EMBL" id="FOYZ01000008">
    <property type="protein sequence ID" value="SFR87539.1"/>
    <property type="molecule type" value="Genomic_DNA"/>
</dbReference>
<sequence length="235" mass="27387">MSEDMDKEMKPKQSVVDRVMDGIISDIIEGRLKPGDQLPTEMELCKQFSAGRNSVREAVKKLEANGVVYIRRADGTFVSETYNRKLLDPMLYSIILQKNSWRDFVELRSVIDIGTLNVIIEEMEPGEKFPVLRQILVKMEEEIYKENPSVDTIMDLDKQFHELIASKAHNPQLVTITEYITRLTIPSRKQTVCEVLKQGDKENFINLHKQMLEVVENRQKEKIVQTVLDHYVYWK</sequence>
<dbReference type="SMART" id="SM00895">
    <property type="entry name" value="FCD"/>
    <property type="match status" value="1"/>
</dbReference>
<dbReference type="CDD" id="cd07377">
    <property type="entry name" value="WHTH_GntR"/>
    <property type="match status" value="1"/>
</dbReference>
<dbReference type="Gene3D" id="1.10.10.10">
    <property type="entry name" value="Winged helix-like DNA-binding domain superfamily/Winged helix DNA-binding domain"/>
    <property type="match status" value="1"/>
</dbReference>
<evidence type="ECO:0000256" key="2">
    <source>
        <dbReference type="ARBA" id="ARBA00023125"/>
    </source>
</evidence>
<gene>
    <name evidence="5" type="ORF">SAMN05661086_02280</name>
</gene>
<feature type="domain" description="HTH gntR-type" evidence="4">
    <location>
        <begin position="13"/>
        <end position="81"/>
    </location>
</feature>
<dbReference type="InterPro" id="IPR011711">
    <property type="entry name" value="GntR_C"/>
</dbReference>
<dbReference type="Pfam" id="PF07729">
    <property type="entry name" value="FCD"/>
    <property type="match status" value="1"/>
</dbReference>
<evidence type="ECO:0000256" key="1">
    <source>
        <dbReference type="ARBA" id="ARBA00023015"/>
    </source>
</evidence>
<dbReference type="Pfam" id="PF00392">
    <property type="entry name" value="GntR"/>
    <property type="match status" value="1"/>
</dbReference>
<dbReference type="Proteomes" id="UP000199659">
    <property type="component" value="Unassembled WGS sequence"/>
</dbReference>